<feature type="transmembrane region" description="Helical" evidence="1">
    <location>
        <begin position="106"/>
        <end position="124"/>
    </location>
</feature>
<gene>
    <name evidence="2" type="ORF">ACI2JU_04155</name>
</gene>
<sequence length="367" mass="43090">MKISYKQNAVLFYLFIIKFLFIFVAEFGYSKVSQLGDSHRYLESTITFGSSLLYSSTALMEFSGAIVKYLQPPLYHLPAMILSFIGVAVSFNALKKRSVFNNKWLLYLFILLNVMPSYLIWTSIHSKEAVAVLFMSYFAVIIINMIDKRDEISKISFLFFCYLLLIFKPQYFVAIISVVVYLYLLIKFRLNAYLSILLFLCMFTVQFMLLVSVSEYIDLVTLNMYSHFDPENAKSTRENIYFVNEGDFFRGMLYGMFISFWGPTINETIARPVWAVFFLESLVIMLVFSFLYLGQIYRLLSYKFNFIAFGVLFFSLFWLLLVHYPFGIFNPGSAIRYRQNFYPFLVPLLIFMYHWVTKPPNVDGEIK</sequence>
<evidence type="ECO:0000256" key="1">
    <source>
        <dbReference type="SAM" id="Phobius"/>
    </source>
</evidence>
<evidence type="ECO:0000313" key="2">
    <source>
        <dbReference type="EMBL" id="MFK3863065.1"/>
    </source>
</evidence>
<feature type="transmembrane region" description="Helical" evidence="1">
    <location>
        <begin position="74"/>
        <end position="94"/>
    </location>
</feature>
<accession>A0ABW8KVY0</accession>
<dbReference type="EMBL" id="JBJDOT010000004">
    <property type="protein sequence ID" value="MFK3863065.1"/>
    <property type="molecule type" value="Genomic_DNA"/>
</dbReference>
<dbReference type="RefSeq" id="WP_182794892.1">
    <property type="nucleotide sequence ID" value="NZ_JBJDOT010000004.1"/>
</dbReference>
<comment type="caution">
    <text evidence="2">The sequence shown here is derived from an EMBL/GenBank/DDBJ whole genome shotgun (WGS) entry which is preliminary data.</text>
</comment>
<keyword evidence="1" id="KW-0812">Transmembrane</keyword>
<feature type="transmembrane region" description="Helical" evidence="1">
    <location>
        <begin position="12"/>
        <end position="29"/>
    </location>
</feature>
<reference evidence="2 3" key="1">
    <citation type="submission" date="2024-11" db="EMBL/GenBank/DDBJ databases">
        <title>The Natural Products Discovery Center: Release of the First 8490 Sequenced Strains for Exploring Actinobacteria Biosynthetic Diversity.</title>
        <authorList>
            <person name="Kalkreuter E."/>
            <person name="Kautsar S.A."/>
            <person name="Yang D."/>
            <person name="Bader C.D."/>
            <person name="Teijaro C.N."/>
            <person name="Fluegel L."/>
            <person name="Davis C.M."/>
            <person name="Simpson J.R."/>
            <person name="Lauterbach L."/>
            <person name="Steele A.D."/>
            <person name="Gui C."/>
            <person name="Meng S."/>
            <person name="Li G."/>
            <person name="Viehrig K."/>
            <person name="Ye F."/>
            <person name="Su P."/>
            <person name="Kiefer A.F."/>
            <person name="Nichols A."/>
            <person name="Cepeda A.J."/>
            <person name="Yan W."/>
            <person name="Fan B."/>
            <person name="Jiang Y."/>
            <person name="Adhikari A."/>
            <person name="Zheng C.-J."/>
            <person name="Schuster L."/>
            <person name="Cowan T.M."/>
            <person name="Smanski M.J."/>
            <person name="Chevrette M.G."/>
            <person name="De Carvalho L.P.S."/>
            <person name="Shen B."/>
        </authorList>
    </citation>
    <scope>NUCLEOTIDE SEQUENCE [LARGE SCALE GENOMIC DNA]</scope>
    <source>
        <strain evidence="2 3">NPDC078403</strain>
    </source>
</reference>
<name>A0ABW8KVY0_9GAMM</name>
<protein>
    <recommendedName>
        <fullName evidence="4">O-antigen polymerase</fullName>
    </recommendedName>
</protein>
<keyword evidence="3" id="KW-1185">Reference proteome</keyword>
<organism evidence="2 3">
    <name type="scientific">Pseudoalteromonas rhizosphaerae</name>
    <dbReference type="NCBI Taxonomy" id="2518973"/>
    <lineage>
        <taxon>Bacteria</taxon>
        <taxon>Pseudomonadati</taxon>
        <taxon>Pseudomonadota</taxon>
        <taxon>Gammaproteobacteria</taxon>
        <taxon>Alteromonadales</taxon>
        <taxon>Pseudoalteromonadaceae</taxon>
        <taxon>Pseudoalteromonas</taxon>
    </lineage>
</organism>
<keyword evidence="1" id="KW-0472">Membrane</keyword>
<feature type="transmembrane region" description="Helical" evidence="1">
    <location>
        <begin position="130"/>
        <end position="146"/>
    </location>
</feature>
<feature type="transmembrane region" description="Helical" evidence="1">
    <location>
        <begin position="306"/>
        <end position="329"/>
    </location>
</feature>
<feature type="transmembrane region" description="Helical" evidence="1">
    <location>
        <begin position="341"/>
        <end position="357"/>
    </location>
</feature>
<evidence type="ECO:0008006" key="4">
    <source>
        <dbReference type="Google" id="ProtNLM"/>
    </source>
</evidence>
<dbReference type="Proteomes" id="UP001620262">
    <property type="component" value="Unassembled WGS sequence"/>
</dbReference>
<feature type="transmembrane region" description="Helical" evidence="1">
    <location>
        <begin position="273"/>
        <end position="294"/>
    </location>
</feature>
<proteinExistence type="predicted"/>
<feature type="transmembrane region" description="Helical" evidence="1">
    <location>
        <begin position="192"/>
        <end position="219"/>
    </location>
</feature>
<feature type="transmembrane region" description="Helical" evidence="1">
    <location>
        <begin position="158"/>
        <end position="186"/>
    </location>
</feature>
<evidence type="ECO:0000313" key="3">
    <source>
        <dbReference type="Proteomes" id="UP001620262"/>
    </source>
</evidence>
<keyword evidence="1" id="KW-1133">Transmembrane helix</keyword>